<evidence type="ECO:0000313" key="2">
    <source>
        <dbReference type="EMBL" id="TWI02815.1"/>
    </source>
</evidence>
<organism evidence="2 3">
    <name type="scientific">Luteimonas cucumeris</name>
    <dbReference type="NCBI Taxonomy" id="985012"/>
    <lineage>
        <taxon>Bacteria</taxon>
        <taxon>Pseudomonadati</taxon>
        <taxon>Pseudomonadota</taxon>
        <taxon>Gammaproteobacteria</taxon>
        <taxon>Lysobacterales</taxon>
        <taxon>Lysobacteraceae</taxon>
        <taxon>Luteimonas</taxon>
    </lineage>
</organism>
<evidence type="ECO:0000313" key="3">
    <source>
        <dbReference type="Proteomes" id="UP000315167"/>
    </source>
</evidence>
<feature type="compositionally biased region" description="Polar residues" evidence="1">
    <location>
        <begin position="1"/>
        <end position="16"/>
    </location>
</feature>
<keyword evidence="3" id="KW-1185">Reference proteome</keyword>
<protein>
    <submittedName>
        <fullName evidence="2">Uncharacterized protein</fullName>
    </submittedName>
</protein>
<proteinExistence type="predicted"/>
<gene>
    <name evidence="2" type="ORF">IP90_01913</name>
</gene>
<name>A0A562L5E8_9GAMM</name>
<evidence type="ECO:0000256" key="1">
    <source>
        <dbReference type="SAM" id="MobiDB-lite"/>
    </source>
</evidence>
<sequence length="58" mass="6084">MRSNQISGRNKNSGNDESGIDQRPSSATAAKPASGPFFGYFLWAIKESDPGALAHGST</sequence>
<dbReference type="AlphaFoldDB" id="A0A562L5E8"/>
<dbReference type="Proteomes" id="UP000315167">
    <property type="component" value="Unassembled WGS sequence"/>
</dbReference>
<comment type="caution">
    <text evidence="2">The sequence shown here is derived from an EMBL/GenBank/DDBJ whole genome shotgun (WGS) entry which is preliminary data.</text>
</comment>
<feature type="region of interest" description="Disordered" evidence="1">
    <location>
        <begin position="1"/>
        <end position="32"/>
    </location>
</feature>
<reference evidence="2 3" key="1">
    <citation type="journal article" date="2015" name="Stand. Genomic Sci.">
        <title>Genomic Encyclopedia of Bacterial and Archaeal Type Strains, Phase III: the genomes of soil and plant-associated and newly described type strains.</title>
        <authorList>
            <person name="Whitman W.B."/>
            <person name="Woyke T."/>
            <person name="Klenk H.P."/>
            <person name="Zhou Y."/>
            <person name="Lilburn T.G."/>
            <person name="Beck B.J."/>
            <person name="De Vos P."/>
            <person name="Vandamme P."/>
            <person name="Eisen J.A."/>
            <person name="Garrity G."/>
            <person name="Hugenholtz P."/>
            <person name="Kyrpides N.C."/>
        </authorList>
    </citation>
    <scope>NUCLEOTIDE SEQUENCE [LARGE SCALE GENOMIC DNA]</scope>
    <source>
        <strain evidence="2 3">CGMCC 1.10821</strain>
    </source>
</reference>
<accession>A0A562L5E8</accession>
<dbReference type="EMBL" id="VLKN01000004">
    <property type="protein sequence ID" value="TWI02815.1"/>
    <property type="molecule type" value="Genomic_DNA"/>
</dbReference>